<sequence>MVSSKRRELIERGLIKKLKKGKPKKLAREDIDLNKIPDMLIDTPPSPAPAPTPVVVATSSRRKEKSISSIVNATPLVDDDQVIVRERGRGRGRGRGSSENNANVDRFQDPSRFNDVVDLNKGDTHPGSLTSPVLSVKATQHNQQVESIAYDAEPSKNDNISKKNKSIEPLDETNIPHPPPPPPLVSGGSDGDSGGINTNVAQVQDTTETAGGSSNGSTRVVNERVHPNWEGPSPLLPISTCYIKISDVNKPFSYIMKYLAHILSLQSEDEVELHMLGMLIHPDLPIKHLEKLWLRVAPHSGKSSAKVGAFAEEFVMVLKYSRSHTKLN</sequence>
<feature type="region of interest" description="Disordered" evidence="1">
    <location>
        <begin position="83"/>
        <end position="133"/>
    </location>
</feature>
<dbReference type="AlphaFoldDB" id="A0A9J5YF97"/>
<comment type="caution">
    <text evidence="2">The sequence shown here is derived from an EMBL/GenBank/DDBJ whole genome shotgun (WGS) entry which is preliminary data.</text>
</comment>
<gene>
    <name evidence="2" type="ORF">H5410_030284</name>
</gene>
<evidence type="ECO:0000256" key="1">
    <source>
        <dbReference type="SAM" id="MobiDB-lite"/>
    </source>
</evidence>
<name>A0A9J5YF97_SOLCO</name>
<dbReference type="GO" id="GO:0004842">
    <property type="term" value="F:ubiquitin-protein transferase activity"/>
    <property type="evidence" value="ECO:0007669"/>
    <property type="project" value="InterPro"/>
</dbReference>
<dbReference type="Proteomes" id="UP000824120">
    <property type="component" value="Chromosome 6"/>
</dbReference>
<accession>A0A9J5YF97</accession>
<feature type="region of interest" description="Disordered" evidence="1">
    <location>
        <begin position="169"/>
        <end position="198"/>
    </location>
</feature>
<dbReference type="InterPro" id="IPR044807">
    <property type="entry name" value="DRIP1-like"/>
</dbReference>
<dbReference type="PANTHER" id="PTHR46293:SF11">
    <property type="entry name" value="E3 UBIQUITIN PROTEIN LIGASE DRIP1-LIKE"/>
    <property type="match status" value="1"/>
</dbReference>
<dbReference type="PANTHER" id="PTHR46293">
    <property type="entry name" value="E3 UBIQUITIN PROTEIN LIGASE DRIP1"/>
    <property type="match status" value="1"/>
</dbReference>
<reference evidence="2 3" key="1">
    <citation type="submission" date="2020-09" db="EMBL/GenBank/DDBJ databases">
        <title>De no assembly of potato wild relative species, Solanum commersonii.</title>
        <authorList>
            <person name="Cho K."/>
        </authorList>
    </citation>
    <scope>NUCLEOTIDE SEQUENCE [LARGE SCALE GENOMIC DNA]</scope>
    <source>
        <strain evidence="2">LZ3.2</strain>
        <tissue evidence="2">Leaf</tissue>
    </source>
</reference>
<proteinExistence type="predicted"/>
<feature type="region of interest" description="Disordered" evidence="1">
    <location>
        <begin position="38"/>
        <end position="60"/>
    </location>
</feature>
<protein>
    <submittedName>
        <fullName evidence="2">Uncharacterized protein</fullName>
    </submittedName>
</protein>
<evidence type="ECO:0000313" key="3">
    <source>
        <dbReference type="Proteomes" id="UP000824120"/>
    </source>
</evidence>
<evidence type="ECO:0000313" key="2">
    <source>
        <dbReference type="EMBL" id="KAG5598914.1"/>
    </source>
</evidence>
<keyword evidence="3" id="KW-1185">Reference proteome</keyword>
<organism evidence="2 3">
    <name type="scientific">Solanum commersonii</name>
    <name type="common">Commerson's wild potato</name>
    <name type="synonym">Commerson's nightshade</name>
    <dbReference type="NCBI Taxonomy" id="4109"/>
    <lineage>
        <taxon>Eukaryota</taxon>
        <taxon>Viridiplantae</taxon>
        <taxon>Streptophyta</taxon>
        <taxon>Embryophyta</taxon>
        <taxon>Tracheophyta</taxon>
        <taxon>Spermatophyta</taxon>
        <taxon>Magnoliopsida</taxon>
        <taxon>eudicotyledons</taxon>
        <taxon>Gunneridae</taxon>
        <taxon>Pentapetalae</taxon>
        <taxon>asterids</taxon>
        <taxon>lamiids</taxon>
        <taxon>Solanales</taxon>
        <taxon>Solanaceae</taxon>
        <taxon>Solanoideae</taxon>
        <taxon>Solaneae</taxon>
        <taxon>Solanum</taxon>
    </lineage>
</organism>
<dbReference type="EMBL" id="JACXVP010000006">
    <property type="protein sequence ID" value="KAG5598914.1"/>
    <property type="molecule type" value="Genomic_DNA"/>
</dbReference>